<dbReference type="Proteomes" id="UP000018958">
    <property type="component" value="Unassembled WGS sequence"/>
</dbReference>
<evidence type="ECO:0000313" key="1">
    <source>
        <dbReference type="EMBL" id="ETP00211.1"/>
    </source>
</evidence>
<evidence type="ECO:0000313" key="2">
    <source>
        <dbReference type="Proteomes" id="UP000018958"/>
    </source>
</evidence>
<dbReference type="OrthoDB" id="110561at2759"/>
<name>W2VPW3_PHYNI</name>
<dbReference type="EMBL" id="ANIX01004587">
    <property type="protein sequence ID" value="ETP00211.1"/>
    <property type="molecule type" value="Genomic_DNA"/>
</dbReference>
<comment type="caution">
    <text evidence="1">The sequence shown here is derived from an EMBL/GenBank/DDBJ whole genome shotgun (WGS) entry which is preliminary data.</text>
</comment>
<proteinExistence type="predicted"/>
<accession>W2VPW3</accession>
<sequence>MCRRDPKLAAYHEGRRQRRSRAGEAVLRLRRCDLDILLDPFFMHLPKSRKPKEWYPRVENDGDTLADALVIVDREDPWHNHYRDRPAEHPSMQIARLSDKFVPPQNRRAF</sequence>
<gene>
    <name evidence="1" type="ORF">F441_22370</name>
</gene>
<organism evidence="1 2">
    <name type="scientific">Phytophthora nicotianae CJ01A1</name>
    <dbReference type="NCBI Taxonomy" id="1317063"/>
    <lineage>
        <taxon>Eukaryota</taxon>
        <taxon>Sar</taxon>
        <taxon>Stramenopiles</taxon>
        <taxon>Oomycota</taxon>
        <taxon>Peronosporomycetes</taxon>
        <taxon>Peronosporales</taxon>
        <taxon>Peronosporaceae</taxon>
        <taxon>Phytophthora</taxon>
    </lineage>
</organism>
<dbReference type="AlphaFoldDB" id="W2VPW3"/>
<reference evidence="1 2" key="1">
    <citation type="submission" date="2013-11" db="EMBL/GenBank/DDBJ databases">
        <title>The Genome Sequence of Phytophthora parasitica CJ01A1.</title>
        <authorList>
            <consortium name="The Broad Institute Genomics Platform"/>
            <person name="Russ C."/>
            <person name="Tyler B."/>
            <person name="Panabieres F."/>
            <person name="Shan W."/>
            <person name="Tripathy S."/>
            <person name="Grunwald N."/>
            <person name="Machado M."/>
            <person name="Johnson C.S."/>
            <person name="Walker B."/>
            <person name="Young S.K."/>
            <person name="Zeng Q."/>
            <person name="Gargeya S."/>
            <person name="Fitzgerald M."/>
            <person name="Haas B."/>
            <person name="Abouelleil A."/>
            <person name="Allen A.W."/>
            <person name="Alvarado L."/>
            <person name="Arachchi H.M."/>
            <person name="Berlin A.M."/>
            <person name="Chapman S.B."/>
            <person name="Gainer-Dewar J."/>
            <person name="Goldberg J."/>
            <person name="Griggs A."/>
            <person name="Gujja S."/>
            <person name="Hansen M."/>
            <person name="Howarth C."/>
            <person name="Imamovic A."/>
            <person name="Ireland A."/>
            <person name="Larimer J."/>
            <person name="McCowan C."/>
            <person name="Murphy C."/>
            <person name="Pearson M."/>
            <person name="Poon T.W."/>
            <person name="Priest M."/>
            <person name="Roberts A."/>
            <person name="Saif S."/>
            <person name="Shea T."/>
            <person name="Sisk P."/>
            <person name="Sykes S."/>
            <person name="Wortman J."/>
            <person name="Nusbaum C."/>
            <person name="Birren B."/>
        </authorList>
    </citation>
    <scope>NUCLEOTIDE SEQUENCE [LARGE SCALE GENOMIC DNA]</scope>
    <source>
        <strain evidence="1 2">CJ01A1</strain>
    </source>
</reference>
<protein>
    <submittedName>
        <fullName evidence="1">Uncharacterized protein</fullName>
    </submittedName>
</protein>